<keyword evidence="3" id="KW-1185">Reference proteome</keyword>
<evidence type="ECO:0000313" key="2">
    <source>
        <dbReference type="EMBL" id="TFB84465.1"/>
    </source>
</evidence>
<name>A0ABY2I949_9MICO</name>
<dbReference type="Proteomes" id="UP000297608">
    <property type="component" value="Unassembled WGS sequence"/>
</dbReference>
<evidence type="ECO:0000256" key="1">
    <source>
        <dbReference type="SAM" id="Phobius"/>
    </source>
</evidence>
<keyword evidence="1" id="KW-1133">Transmembrane helix</keyword>
<gene>
    <name evidence="2" type="ORF">E3O44_15400</name>
</gene>
<reference evidence="2 3" key="1">
    <citation type="submission" date="2019-03" db="EMBL/GenBank/DDBJ databases">
        <title>Genomics of glacier-inhabiting Cryobacterium strains.</title>
        <authorList>
            <person name="Liu Q."/>
            <person name="Xin Y.-H."/>
        </authorList>
    </citation>
    <scope>NUCLEOTIDE SEQUENCE [LARGE SCALE GENOMIC DNA]</scope>
    <source>
        <strain evidence="2 3">MDB2-B</strain>
    </source>
</reference>
<comment type="caution">
    <text evidence="2">The sequence shown here is derived from an EMBL/GenBank/DDBJ whole genome shotgun (WGS) entry which is preliminary data.</text>
</comment>
<feature type="transmembrane region" description="Helical" evidence="1">
    <location>
        <begin position="33"/>
        <end position="55"/>
    </location>
</feature>
<dbReference type="EMBL" id="SOFG01000021">
    <property type="protein sequence ID" value="TFB84465.1"/>
    <property type="molecule type" value="Genomic_DNA"/>
</dbReference>
<keyword evidence="1" id="KW-0812">Transmembrane</keyword>
<evidence type="ECO:0000313" key="3">
    <source>
        <dbReference type="Proteomes" id="UP000297608"/>
    </source>
</evidence>
<organism evidence="2 3">
    <name type="scientific">Cryobacterium algoricola</name>
    <dbReference type="NCBI Taxonomy" id="1259183"/>
    <lineage>
        <taxon>Bacteria</taxon>
        <taxon>Bacillati</taxon>
        <taxon>Actinomycetota</taxon>
        <taxon>Actinomycetes</taxon>
        <taxon>Micrococcales</taxon>
        <taxon>Microbacteriaceae</taxon>
        <taxon>Cryobacterium</taxon>
    </lineage>
</organism>
<proteinExistence type="predicted"/>
<protein>
    <submittedName>
        <fullName evidence="2">Uncharacterized protein</fullName>
    </submittedName>
</protein>
<keyword evidence="1" id="KW-0472">Membrane</keyword>
<accession>A0ABY2I949</accession>
<dbReference type="RefSeq" id="WP_134535660.1">
    <property type="nucleotide sequence ID" value="NZ_SOFG01000021.1"/>
</dbReference>
<sequence length="195" mass="21472">MVVLAVGYSAMTYRSTLKTTGSPAAAWNSVLEIGVWAVAASVVVFAWVLTMRHLAELRERRLRINFPDAIVLRSRALLQLRKALRRVVDSEGHSIVGLGFGYLTLVGSADGIAIWDGWGRPYEICRWAWTDIADIVPAMFVVRSQRLGGLEVVVRQHDLSSALPFMIVGTGFKGLLPPSPEEIAKLGNSMAKLRR</sequence>